<dbReference type="GO" id="GO:0000724">
    <property type="term" value="P:double-strand break repair via homologous recombination"/>
    <property type="evidence" value="ECO:0007669"/>
    <property type="project" value="Ensembl"/>
</dbReference>
<dbReference type="GeneTree" id="ENSGT00390000003280"/>
<dbReference type="EMBL" id="AAGW02062876">
    <property type="status" value="NOT_ANNOTATED_CDS"/>
    <property type="molecule type" value="Genomic_DNA"/>
</dbReference>
<feature type="compositionally biased region" description="Basic and acidic residues" evidence="1">
    <location>
        <begin position="189"/>
        <end position="202"/>
    </location>
</feature>
<dbReference type="InterPro" id="IPR029286">
    <property type="entry name" value="AUNIP"/>
</dbReference>
<dbReference type="STRING" id="9986.ENSOCUP00000038552"/>
<proteinExistence type="predicted"/>
<gene>
    <name evidence="2" type="primary">AUNIP</name>
</gene>
<dbReference type="PaxDb" id="9986-ENSOCUP00000002125"/>
<dbReference type="GO" id="GO:2001033">
    <property type="term" value="P:negative regulation of double-strand break repair via nonhomologous end joining"/>
    <property type="evidence" value="ECO:0007669"/>
    <property type="project" value="Ensembl"/>
</dbReference>
<sequence>MRRRGPEQEACGVWLDAAALKRRKVQTHLIKPSTKILTLLPEERKTNIYLTQRRTPHACVKQTSIASFFTLQPGKTNGGDQRSVPSPAERQINKEPKNDASPLRGHLIQGSGDGCMTLPFATSTPADIPETGLSPQLLQTSGHHKMGNLLLTELSLLQPDTLVCAGQSEASLAFSFSQDVGRSCLLDQKEGQKDSSMREWLHGSKKKSQGLERHSSPARGKCPQSLDKAKLERKVSAKENRQVPQTHRESWNGKNTAVKRSPCPVSVFSWDSEKNDKDSWSQLFTEDSQGQQVIAHSSRAPFRNISNSCPRGLEQFADSTQALSQVGPTQFHLPPDLLFTQDSEGYPSCLQSCWPWTERCSRRLQRSYRWPCVLFYNIQGWQNKAGELMGAQGPLPQSPQ</sequence>
<feature type="compositionally biased region" description="Polar residues" evidence="1">
    <location>
        <begin position="71"/>
        <end position="84"/>
    </location>
</feature>
<dbReference type="PANTHER" id="PTHR14526:SF2">
    <property type="entry name" value="AURORA KINASE A AND NINEIN-INTERACTING PROTEIN"/>
    <property type="match status" value="1"/>
</dbReference>
<dbReference type="InParanoid" id="A0A5F9CXK1"/>
<dbReference type="Ensembl" id="ENSOCUT00000054366.1">
    <property type="protein sequence ID" value="ENSOCUP00000038552.1"/>
    <property type="gene ID" value="ENSOCUG00000002458.4"/>
</dbReference>
<dbReference type="GO" id="GO:0090734">
    <property type="term" value="C:site of DNA damage"/>
    <property type="evidence" value="ECO:0007669"/>
    <property type="project" value="Ensembl"/>
</dbReference>
<dbReference type="Bgee" id="ENSOCUG00000002458">
    <property type="expression patterns" value="Expressed in heart and 14 other cell types or tissues"/>
</dbReference>
<reference evidence="2" key="3">
    <citation type="submission" date="2025-09" db="UniProtKB">
        <authorList>
            <consortium name="Ensembl"/>
        </authorList>
    </citation>
    <scope>IDENTIFICATION</scope>
    <source>
        <strain evidence="2">Thorbecke</strain>
    </source>
</reference>
<dbReference type="FunCoup" id="A0A5F9CXK1">
    <property type="interactions" value="120"/>
</dbReference>
<evidence type="ECO:0000256" key="1">
    <source>
        <dbReference type="SAM" id="MobiDB-lite"/>
    </source>
</evidence>
<reference evidence="2 3" key="1">
    <citation type="journal article" date="2011" name="Nature">
        <title>A high-resolution map of human evolutionary constraint using 29 mammals.</title>
        <authorList>
            <person name="Lindblad-Toh K."/>
            <person name="Garber M."/>
            <person name="Zuk O."/>
            <person name="Lin M.F."/>
            <person name="Parker B.J."/>
            <person name="Washietl S."/>
            <person name="Kheradpour P."/>
            <person name="Ernst J."/>
            <person name="Jordan G."/>
            <person name="Mauceli E."/>
            <person name="Ward L.D."/>
            <person name="Lowe C.B."/>
            <person name="Holloway A.K."/>
            <person name="Clamp M."/>
            <person name="Gnerre S."/>
            <person name="Alfoldi J."/>
            <person name="Beal K."/>
            <person name="Chang J."/>
            <person name="Clawson H."/>
            <person name="Cuff J."/>
            <person name="Di Palma F."/>
            <person name="Fitzgerald S."/>
            <person name="Flicek P."/>
            <person name="Guttman M."/>
            <person name="Hubisz M.J."/>
            <person name="Jaffe D.B."/>
            <person name="Jungreis I."/>
            <person name="Kent W.J."/>
            <person name="Kostka D."/>
            <person name="Lara M."/>
            <person name="Martins A.L."/>
            <person name="Massingham T."/>
            <person name="Moltke I."/>
            <person name="Raney B.J."/>
            <person name="Rasmussen M.D."/>
            <person name="Robinson J."/>
            <person name="Stark A."/>
            <person name="Vilella A.J."/>
            <person name="Wen J."/>
            <person name="Xie X."/>
            <person name="Zody M.C."/>
            <person name="Baldwin J."/>
            <person name="Bloom T."/>
            <person name="Chin C.W."/>
            <person name="Heiman D."/>
            <person name="Nicol R."/>
            <person name="Nusbaum C."/>
            <person name="Young S."/>
            <person name="Wilkinson J."/>
            <person name="Worley K.C."/>
            <person name="Kovar C.L."/>
            <person name="Muzny D.M."/>
            <person name="Gibbs R.A."/>
            <person name="Cree A."/>
            <person name="Dihn H.H."/>
            <person name="Fowler G."/>
            <person name="Jhangiani S."/>
            <person name="Joshi V."/>
            <person name="Lee S."/>
            <person name="Lewis L.R."/>
            <person name="Nazareth L.V."/>
            <person name="Okwuonu G."/>
            <person name="Santibanez J."/>
            <person name="Warren W.C."/>
            <person name="Mardis E.R."/>
            <person name="Weinstock G.M."/>
            <person name="Wilson R.K."/>
            <person name="Delehaunty K."/>
            <person name="Dooling D."/>
            <person name="Fronik C."/>
            <person name="Fulton L."/>
            <person name="Fulton B."/>
            <person name="Graves T."/>
            <person name="Minx P."/>
            <person name="Sodergren E."/>
            <person name="Birney E."/>
            <person name="Margulies E.H."/>
            <person name="Herrero J."/>
            <person name="Green E.D."/>
            <person name="Haussler D."/>
            <person name="Siepel A."/>
            <person name="Goldman N."/>
            <person name="Pollard K.S."/>
            <person name="Pedersen J.S."/>
            <person name="Lander E.S."/>
            <person name="Kellis M."/>
        </authorList>
    </citation>
    <scope>NUCLEOTIDE SEQUENCE [LARGE SCALE GENOMIC DNA]</scope>
    <source>
        <strain evidence="2 3">Thorbecke inbred</strain>
    </source>
</reference>
<dbReference type="GO" id="GO:0005813">
    <property type="term" value="C:centrosome"/>
    <property type="evidence" value="ECO:0007669"/>
    <property type="project" value="Ensembl"/>
</dbReference>
<dbReference type="GO" id="GO:0000922">
    <property type="term" value="C:spindle pole"/>
    <property type="evidence" value="ECO:0007669"/>
    <property type="project" value="Ensembl"/>
</dbReference>
<dbReference type="GO" id="GO:0007051">
    <property type="term" value="P:spindle organization"/>
    <property type="evidence" value="ECO:0007669"/>
    <property type="project" value="Ensembl"/>
</dbReference>
<name>A0A5F9CXK1_RABIT</name>
<dbReference type="GO" id="GO:0003684">
    <property type="term" value="F:damaged DNA binding"/>
    <property type="evidence" value="ECO:0007669"/>
    <property type="project" value="Ensembl"/>
</dbReference>
<organism evidence="2 3">
    <name type="scientific">Oryctolagus cuniculus</name>
    <name type="common">Rabbit</name>
    <dbReference type="NCBI Taxonomy" id="9986"/>
    <lineage>
        <taxon>Eukaryota</taxon>
        <taxon>Metazoa</taxon>
        <taxon>Chordata</taxon>
        <taxon>Craniata</taxon>
        <taxon>Vertebrata</taxon>
        <taxon>Euteleostomi</taxon>
        <taxon>Mammalia</taxon>
        <taxon>Eutheria</taxon>
        <taxon>Euarchontoglires</taxon>
        <taxon>Glires</taxon>
        <taxon>Lagomorpha</taxon>
        <taxon>Leporidae</taxon>
        <taxon>Oryctolagus</taxon>
    </lineage>
</organism>
<reference evidence="2" key="2">
    <citation type="submission" date="2025-08" db="UniProtKB">
        <authorList>
            <consortium name="Ensembl"/>
        </authorList>
    </citation>
    <scope>IDENTIFICATION</scope>
    <source>
        <strain evidence="2">Thorbecke</strain>
    </source>
</reference>
<evidence type="ECO:0000313" key="3">
    <source>
        <dbReference type="Proteomes" id="UP000001811"/>
    </source>
</evidence>
<dbReference type="Pfam" id="PF15334">
    <property type="entry name" value="AIB"/>
    <property type="match status" value="1"/>
</dbReference>
<dbReference type="PANTHER" id="PTHR14526">
    <property type="entry name" value="AURORA KINASE A AND NINEIN-INTERACTING PROTEIN"/>
    <property type="match status" value="1"/>
</dbReference>
<dbReference type="Proteomes" id="UP000001811">
    <property type="component" value="Chromosome 13"/>
</dbReference>
<keyword evidence="3" id="KW-1185">Reference proteome</keyword>
<accession>A0A5F9CXK1</accession>
<protein>
    <submittedName>
        <fullName evidence="2">Aurora kinase A and ninein interacting protein</fullName>
    </submittedName>
</protein>
<feature type="region of interest" description="Disordered" evidence="1">
    <location>
        <begin position="71"/>
        <end position="139"/>
    </location>
</feature>
<feature type="region of interest" description="Disordered" evidence="1">
    <location>
        <begin position="189"/>
        <end position="258"/>
    </location>
</feature>
<dbReference type="AlphaFoldDB" id="A0A5F9CXK1"/>
<evidence type="ECO:0000313" key="2">
    <source>
        <dbReference type="Ensembl" id="ENSOCUP00000038552.1"/>
    </source>
</evidence>
<feature type="compositionally biased region" description="Basic and acidic residues" evidence="1">
    <location>
        <begin position="227"/>
        <end position="251"/>
    </location>
</feature>